<dbReference type="RefSeq" id="YP_006393306.1">
    <property type="nucleotide sequence ID" value="NC_017996.1"/>
</dbReference>
<organism evidence="2 3">
    <name type="scientific">Human papillomavirus 140</name>
    <dbReference type="NCBI Taxonomy" id="1070413"/>
    <lineage>
        <taxon>Viruses</taxon>
        <taxon>Monodnaviria</taxon>
        <taxon>Shotokuvirae</taxon>
        <taxon>Cossaviricota</taxon>
        <taxon>Papovaviricetes</taxon>
        <taxon>Zurhausenvirales</taxon>
        <taxon>Papillomaviridae</taxon>
        <taxon>Firstpapillomavirinae</taxon>
        <taxon>Gammapapillomavirus</taxon>
        <taxon>Gammapapillomavirus 11</taxon>
    </lineage>
</organism>
<sequence length="125" mass="14218">MLTMNKSSLLLPVLLGGLHLSPRKPSGTQTGDQAAPPPTPRPRRKTEEDRFSRRRQALALPPGHQEGDDDDEEKENRPPVREEEEENVISSLLKRLEVAIDLFHDQVSQELKDLKRKLGIHQSSW</sequence>
<gene>
    <name evidence="2" type="primary">E4</name>
</gene>
<evidence type="ECO:0000313" key="3">
    <source>
        <dbReference type="Proteomes" id="UP000134915"/>
    </source>
</evidence>
<evidence type="ECO:0000313" key="2">
    <source>
        <dbReference type="EMBL" id="AEM24632.1"/>
    </source>
</evidence>
<name>I3P6M8_9PAPI</name>
<accession>I3P6M8</accession>
<evidence type="ECO:0000256" key="1">
    <source>
        <dbReference type="SAM" id="MobiDB-lite"/>
    </source>
</evidence>
<protein>
    <recommendedName>
        <fullName evidence="4">E4 protein</fullName>
    </recommendedName>
</protein>
<evidence type="ECO:0008006" key="4">
    <source>
        <dbReference type="Google" id="ProtNLM"/>
    </source>
</evidence>
<dbReference type="GeneID" id="12983981"/>
<proteinExistence type="predicted"/>
<reference evidence="2 3" key="1">
    <citation type="journal article" date="2011" name="J. Infect. Dis.">
        <title>The oral cavity contains abundant known and novel human papillomaviruses from the Betapapillomavirus and Gammapapillomavirus genera.</title>
        <authorList>
            <person name="Bottalico D."/>
            <person name="Chen Z."/>
            <person name="Dunne A."/>
            <person name="Ostoloza J."/>
            <person name="McKinney S."/>
            <person name="Sun C."/>
            <person name="Schlecht N.F."/>
            <person name="Fatahzadeh M."/>
            <person name="Herrero R."/>
            <person name="Schiffman M."/>
            <person name="Burk R.D."/>
        </authorList>
    </citation>
    <scope>NUCLEOTIDE SEQUENCE [LARGE SCALE GENOMIC DNA]</scope>
    <source>
        <strain evidence="2">NJ2801C1</strain>
    </source>
</reference>
<dbReference type="KEGG" id="vg:12983981"/>
<dbReference type="EMBL" id="HM999992">
    <property type="protein sequence ID" value="AEM24632.1"/>
    <property type="molecule type" value="Genomic_DNA"/>
</dbReference>
<feature type="region of interest" description="Disordered" evidence="1">
    <location>
        <begin position="18"/>
        <end position="88"/>
    </location>
</feature>
<dbReference type="Proteomes" id="UP000134915">
    <property type="component" value="Segment"/>
</dbReference>